<comment type="caution">
    <text evidence="2">The sequence shown here is derived from an EMBL/GenBank/DDBJ whole genome shotgun (WGS) entry which is preliminary data.</text>
</comment>
<accession>A0AAV4HB52</accession>
<reference evidence="2 3" key="1">
    <citation type="journal article" date="2021" name="Elife">
        <title>Chloroplast acquisition without the gene transfer in kleptoplastic sea slugs, Plakobranchus ocellatus.</title>
        <authorList>
            <person name="Maeda T."/>
            <person name="Takahashi S."/>
            <person name="Yoshida T."/>
            <person name="Shimamura S."/>
            <person name="Takaki Y."/>
            <person name="Nagai Y."/>
            <person name="Toyoda A."/>
            <person name="Suzuki Y."/>
            <person name="Arimoto A."/>
            <person name="Ishii H."/>
            <person name="Satoh N."/>
            <person name="Nishiyama T."/>
            <person name="Hasebe M."/>
            <person name="Maruyama T."/>
            <person name="Minagawa J."/>
            <person name="Obokata J."/>
            <person name="Shigenobu S."/>
        </authorList>
    </citation>
    <scope>NUCLEOTIDE SEQUENCE [LARGE SCALE GENOMIC DNA]</scope>
</reference>
<dbReference type="AlphaFoldDB" id="A0AAV4HB52"/>
<name>A0AAV4HB52_9GAST</name>
<proteinExistence type="predicted"/>
<feature type="region of interest" description="Disordered" evidence="1">
    <location>
        <begin position="119"/>
        <end position="145"/>
    </location>
</feature>
<evidence type="ECO:0000313" key="3">
    <source>
        <dbReference type="Proteomes" id="UP000762676"/>
    </source>
</evidence>
<protein>
    <submittedName>
        <fullName evidence="2">Pol polyprotein</fullName>
    </submittedName>
</protein>
<gene>
    <name evidence="2" type="ORF">ElyMa_006246500</name>
</gene>
<dbReference type="Proteomes" id="UP000762676">
    <property type="component" value="Unassembled WGS sequence"/>
</dbReference>
<organism evidence="2 3">
    <name type="scientific">Elysia marginata</name>
    <dbReference type="NCBI Taxonomy" id="1093978"/>
    <lineage>
        <taxon>Eukaryota</taxon>
        <taxon>Metazoa</taxon>
        <taxon>Spiralia</taxon>
        <taxon>Lophotrochozoa</taxon>
        <taxon>Mollusca</taxon>
        <taxon>Gastropoda</taxon>
        <taxon>Heterobranchia</taxon>
        <taxon>Euthyneura</taxon>
        <taxon>Panpulmonata</taxon>
        <taxon>Sacoglossa</taxon>
        <taxon>Placobranchoidea</taxon>
        <taxon>Plakobranchidae</taxon>
        <taxon>Elysia</taxon>
    </lineage>
</organism>
<dbReference type="EMBL" id="BMAT01012539">
    <property type="protein sequence ID" value="GFR94291.1"/>
    <property type="molecule type" value="Genomic_DNA"/>
</dbReference>
<sequence length="145" mass="16256">MYRRTALSSGLSPSEIFNGRQIRSLSLKSFPVHLVLWRQSKAANVSELSSSSSTTTKTLFDYNTGTHVYTACFAPKKNKDQRRVLAIVSKRLGTRHALVRVFPKGPVWKRHVEQLRPWYGADQDADPGETPVPADQKPVPPRPSV</sequence>
<evidence type="ECO:0000313" key="2">
    <source>
        <dbReference type="EMBL" id="GFR94291.1"/>
    </source>
</evidence>
<keyword evidence="3" id="KW-1185">Reference proteome</keyword>
<evidence type="ECO:0000256" key="1">
    <source>
        <dbReference type="SAM" id="MobiDB-lite"/>
    </source>
</evidence>